<reference evidence="4 5" key="1">
    <citation type="submission" date="2017-11" db="EMBL/GenBank/DDBJ databases">
        <authorList>
            <person name="Han C.G."/>
        </authorList>
    </citation>
    <scope>NUCLEOTIDE SEQUENCE [LARGE SCALE GENOMIC DNA]</scope>
    <source>
        <strain evidence="4">CFBP3840</strain>
    </source>
</reference>
<name>A0A2K4WZY4_PSESX</name>
<organism evidence="4 5">
    <name type="scientific">Pseudomonas syringae</name>
    <dbReference type="NCBI Taxonomy" id="317"/>
    <lineage>
        <taxon>Bacteria</taxon>
        <taxon>Pseudomonadati</taxon>
        <taxon>Pseudomonadota</taxon>
        <taxon>Gammaproteobacteria</taxon>
        <taxon>Pseudomonadales</taxon>
        <taxon>Pseudomonadaceae</taxon>
        <taxon>Pseudomonas</taxon>
    </lineage>
</organism>
<keyword evidence="1" id="KW-0145">Chemotaxis</keyword>
<dbReference type="AlphaFoldDB" id="A0A2K4WZY4"/>
<evidence type="ECO:0000256" key="3">
    <source>
        <dbReference type="SAM" id="Coils"/>
    </source>
</evidence>
<dbReference type="EMBL" id="LT963409">
    <property type="protein sequence ID" value="SOS41453.1"/>
    <property type="molecule type" value="Genomic_DNA"/>
</dbReference>
<gene>
    <name evidence="4" type="ORF">CFBP3840_04431</name>
</gene>
<evidence type="ECO:0008006" key="6">
    <source>
        <dbReference type="Google" id="ProtNLM"/>
    </source>
</evidence>
<accession>A0A2K4WZY4</accession>
<dbReference type="Gene3D" id="1.10.287.950">
    <property type="entry name" value="Methyl-accepting chemotaxis protein"/>
    <property type="match status" value="1"/>
</dbReference>
<evidence type="ECO:0000256" key="2">
    <source>
        <dbReference type="ARBA" id="ARBA00029447"/>
    </source>
</evidence>
<dbReference type="Proteomes" id="UP000238095">
    <property type="component" value="Chromosome 1"/>
</dbReference>
<sequence>MLSSRELTVSSVQLSRQAGTSLGSITQTVSNIQAMNQQIAAAAEEQSAVAEEISRSIVNVRDVSEQTASASEETAASSVELARLGGQLQTMVSHFRI</sequence>
<evidence type="ECO:0000313" key="4">
    <source>
        <dbReference type="EMBL" id="SOS41453.1"/>
    </source>
</evidence>
<dbReference type="PANTHER" id="PTHR32089:SF120">
    <property type="entry name" value="METHYL-ACCEPTING CHEMOTAXIS PROTEIN TLPQ"/>
    <property type="match status" value="1"/>
</dbReference>
<protein>
    <recommendedName>
        <fullName evidence="6">Methyl-accepting chemotaxis protein</fullName>
    </recommendedName>
</protein>
<evidence type="ECO:0000313" key="5">
    <source>
        <dbReference type="Proteomes" id="UP000238095"/>
    </source>
</evidence>
<dbReference type="SUPFAM" id="SSF58104">
    <property type="entry name" value="Methyl-accepting chemotaxis protein (MCP) signaling domain"/>
    <property type="match status" value="1"/>
</dbReference>
<keyword evidence="3" id="KW-0175">Coiled coil</keyword>
<dbReference type="GO" id="GO:0006935">
    <property type="term" value="P:chemotaxis"/>
    <property type="evidence" value="ECO:0007669"/>
    <property type="project" value="UniProtKB-KW"/>
</dbReference>
<proteinExistence type="inferred from homology"/>
<feature type="coiled-coil region" evidence="3">
    <location>
        <begin position="25"/>
        <end position="52"/>
    </location>
</feature>
<dbReference type="PANTHER" id="PTHR32089">
    <property type="entry name" value="METHYL-ACCEPTING CHEMOTAXIS PROTEIN MCPB"/>
    <property type="match status" value="1"/>
</dbReference>
<comment type="similarity">
    <text evidence="2">Belongs to the methyl-accepting chemotaxis (MCP) protein family.</text>
</comment>
<evidence type="ECO:0000256" key="1">
    <source>
        <dbReference type="ARBA" id="ARBA00022500"/>
    </source>
</evidence>